<dbReference type="EMBL" id="JAKOGI010000721">
    <property type="protein sequence ID" value="KAJ8431098.1"/>
    <property type="molecule type" value="Genomic_DNA"/>
</dbReference>
<evidence type="ECO:0000313" key="3">
    <source>
        <dbReference type="EMBL" id="KAJ8431098.1"/>
    </source>
</evidence>
<feature type="region of interest" description="Disordered" evidence="1">
    <location>
        <begin position="231"/>
        <end position="263"/>
    </location>
</feature>
<keyword evidence="4" id="KW-1185">Reference proteome</keyword>
<feature type="transmembrane region" description="Helical" evidence="2">
    <location>
        <begin position="65"/>
        <end position="86"/>
    </location>
</feature>
<organism evidence="3 4">
    <name type="scientific">Carnegiea gigantea</name>
    <dbReference type="NCBI Taxonomy" id="171969"/>
    <lineage>
        <taxon>Eukaryota</taxon>
        <taxon>Viridiplantae</taxon>
        <taxon>Streptophyta</taxon>
        <taxon>Embryophyta</taxon>
        <taxon>Tracheophyta</taxon>
        <taxon>Spermatophyta</taxon>
        <taxon>Magnoliopsida</taxon>
        <taxon>eudicotyledons</taxon>
        <taxon>Gunneridae</taxon>
        <taxon>Pentapetalae</taxon>
        <taxon>Caryophyllales</taxon>
        <taxon>Cactineae</taxon>
        <taxon>Cactaceae</taxon>
        <taxon>Cactoideae</taxon>
        <taxon>Echinocereeae</taxon>
        <taxon>Carnegiea</taxon>
    </lineage>
</organism>
<sequence>MGFPRSLKTDEMALYALENFEGYRREVAFPPPPLPFDYEDMCLDFDVVVAEEAARNFRLPEMSQVVFLVMLLNNAVKLGILCGWLIDAMESALKEMRWSVFQVERFYPFLHHGFLPFCGTEEMANHVRETFKRHLRAASHPPLPLLEDYRDLCLGLTRPNAEEAARDFNIPEIIQATFYAMVVNDAVELFVMSRDMVEAHKSALKGLRVTKHALLEAQLRRQANLGVEFGLANDQEESSGSSDAPSPSSDDKYDLPQGHIAGPSARQGRKLLASEGISVSPYSMVFPHFLNTEQVVDYVRETFKWHFLPRPLLDNYYELFPYFDLDMAEEPARDFRICEMT</sequence>
<proteinExistence type="predicted"/>
<comment type="caution">
    <text evidence="3">The sequence shown here is derived from an EMBL/GenBank/DDBJ whole genome shotgun (WGS) entry which is preliminary data.</text>
</comment>
<dbReference type="Proteomes" id="UP001153076">
    <property type="component" value="Unassembled WGS sequence"/>
</dbReference>
<evidence type="ECO:0000256" key="1">
    <source>
        <dbReference type="SAM" id="MobiDB-lite"/>
    </source>
</evidence>
<evidence type="ECO:0000313" key="4">
    <source>
        <dbReference type="Proteomes" id="UP001153076"/>
    </source>
</evidence>
<reference evidence="3" key="1">
    <citation type="submission" date="2022-04" db="EMBL/GenBank/DDBJ databases">
        <title>Carnegiea gigantea Genome sequencing and assembly v2.</title>
        <authorList>
            <person name="Copetti D."/>
            <person name="Sanderson M.J."/>
            <person name="Burquez A."/>
            <person name="Wojciechowski M.F."/>
        </authorList>
    </citation>
    <scope>NUCLEOTIDE SEQUENCE</scope>
    <source>
        <strain evidence="3">SGP5-SGP5p</strain>
        <tissue evidence="3">Aerial part</tissue>
    </source>
</reference>
<keyword evidence="2" id="KW-0472">Membrane</keyword>
<evidence type="ECO:0000256" key="2">
    <source>
        <dbReference type="SAM" id="Phobius"/>
    </source>
</evidence>
<dbReference type="AlphaFoldDB" id="A0A9Q1Q6U5"/>
<name>A0A9Q1Q6U5_9CARY</name>
<keyword evidence="2" id="KW-1133">Transmembrane helix</keyword>
<keyword evidence="2" id="KW-0812">Transmembrane</keyword>
<gene>
    <name evidence="3" type="ORF">Cgig2_007514</name>
</gene>
<protein>
    <submittedName>
        <fullName evidence="3">Uncharacterized protein</fullName>
    </submittedName>
</protein>
<accession>A0A9Q1Q6U5</accession>
<feature type="compositionally biased region" description="Low complexity" evidence="1">
    <location>
        <begin position="238"/>
        <end position="248"/>
    </location>
</feature>